<dbReference type="AlphaFoldDB" id="L9ZMT7"/>
<dbReference type="SUPFAM" id="SSF51735">
    <property type="entry name" value="NAD(P)-binding Rossmann-fold domains"/>
    <property type="match status" value="1"/>
</dbReference>
<dbReference type="InterPro" id="IPR036291">
    <property type="entry name" value="NAD(P)-bd_dom_sf"/>
</dbReference>
<keyword evidence="3" id="KW-1185">Reference proteome</keyword>
<name>L9ZMT7_9EURY</name>
<comment type="caution">
    <text evidence="2">The sequence shown here is derived from an EMBL/GenBank/DDBJ whole genome shotgun (WGS) entry which is preliminary data.</text>
</comment>
<evidence type="ECO:0000313" key="3">
    <source>
        <dbReference type="Proteomes" id="UP000011648"/>
    </source>
</evidence>
<proteinExistence type="predicted"/>
<evidence type="ECO:0000313" key="2">
    <source>
        <dbReference type="EMBL" id="ELY86458.1"/>
    </source>
</evidence>
<dbReference type="Pfam" id="PF13460">
    <property type="entry name" value="NAD_binding_10"/>
    <property type="match status" value="1"/>
</dbReference>
<dbReference type="PANTHER" id="PTHR12126">
    <property type="entry name" value="NADH-UBIQUINONE OXIDOREDUCTASE 39 KDA SUBUNIT-RELATED"/>
    <property type="match status" value="1"/>
</dbReference>
<dbReference type="Gene3D" id="3.40.50.720">
    <property type="entry name" value="NAD(P)-binding Rossmann-like Domain"/>
    <property type="match status" value="1"/>
</dbReference>
<evidence type="ECO:0000259" key="1">
    <source>
        <dbReference type="Pfam" id="PF13460"/>
    </source>
</evidence>
<dbReference type="InterPro" id="IPR051207">
    <property type="entry name" value="ComplexI_NDUFA9_subunit"/>
</dbReference>
<reference evidence="2 3" key="1">
    <citation type="journal article" date="2014" name="PLoS Genet.">
        <title>Phylogenetically driven sequencing of extremely halophilic archaea reveals strategies for static and dynamic osmo-response.</title>
        <authorList>
            <person name="Becker E.A."/>
            <person name="Seitzer P.M."/>
            <person name="Tritt A."/>
            <person name="Larsen D."/>
            <person name="Krusor M."/>
            <person name="Yao A.I."/>
            <person name="Wu D."/>
            <person name="Madern D."/>
            <person name="Eisen J.A."/>
            <person name="Darling A.E."/>
            <person name="Facciotti M.T."/>
        </authorList>
    </citation>
    <scope>NUCLEOTIDE SEQUENCE [LARGE SCALE GENOMIC DNA]</scope>
    <source>
        <strain evidence="2 3">DSM 12281</strain>
    </source>
</reference>
<accession>L9ZMT7</accession>
<dbReference type="RefSeq" id="WP_006827276.1">
    <property type="nucleotide sequence ID" value="NZ_AOIL01000060.1"/>
</dbReference>
<dbReference type="PANTHER" id="PTHR12126:SF11">
    <property type="entry name" value="NADH DEHYDROGENASE [UBIQUINONE] 1 ALPHA SUBCOMPLEX SUBUNIT 9, MITOCHONDRIAL"/>
    <property type="match status" value="1"/>
</dbReference>
<protein>
    <submittedName>
        <fullName evidence="2">Nmra-like family protein</fullName>
    </submittedName>
</protein>
<dbReference type="EMBL" id="AOIL01000060">
    <property type="protein sequence ID" value="ELY86458.1"/>
    <property type="molecule type" value="Genomic_DNA"/>
</dbReference>
<dbReference type="GO" id="GO:0044877">
    <property type="term" value="F:protein-containing complex binding"/>
    <property type="evidence" value="ECO:0007669"/>
    <property type="project" value="TreeGrafter"/>
</dbReference>
<dbReference type="InterPro" id="IPR016040">
    <property type="entry name" value="NAD(P)-bd_dom"/>
</dbReference>
<dbReference type="Proteomes" id="UP000011648">
    <property type="component" value="Unassembled WGS sequence"/>
</dbReference>
<dbReference type="PATRIC" id="fig|1230458.4.peg.3693"/>
<feature type="domain" description="NAD(P)-binding" evidence="1">
    <location>
        <begin position="8"/>
        <end position="141"/>
    </location>
</feature>
<dbReference type="OrthoDB" id="240242at2157"/>
<sequence>MIQTLVTGATGTLGTALRPRLTAADHAVRAASRSPPEETRVELDWVELDLIEGTGLESALDNVDVVIHTATAPKGDTAAVDVQGTKRLLKAAEAADVENFLYPSIVGIDDIPFSYYEHKGTAETIVEESNIPTTIVRATQFHSFIAELLDSVAKLPLWPLPTNAQIQPVDVGEVADIIVDHATLTASERTDLVGGPNIHSVGKLAQTYRNTRGLRRPIIRFPIPGKTMAAFRTGYATCPDNRAGTVTWEEWLAERYASRADEPTTRAQSPT</sequence>
<organism evidence="2 3">
    <name type="scientific">Natrialba taiwanensis DSM 12281</name>
    <dbReference type="NCBI Taxonomy" id="1230458"/>
    <lineage>
        <taxon>Archaea</taxon>
        <taxon>Methanobacteriati</taxon>
        <taxon>Methanobacteriota</taxon>
        <taxon>Stenosarchaea group</taxon>
        <taxon>Halobacteria</taxon>
        <taxon>Halobacteriales</taxon>
        <taxon>Natrialbaceae</taxon>
        <taxon>Natrialba</taxon>
    </lineage>
</organism>
<gene>
    <name evidence="2" type="ORF">C484_18317</name>
</gene>
<dbReference type="STRING" id="1230458.C484_18317"/>